<feature type="transmembrane region" description="Helical" evidence="16">
    <location>
        <begin position="54"/>
        <end position="78"/>
    </location>
</feature>
<evidence type="ECO:0000256" key="7">
    <source>
        <dbReference type="ARBA" id="ARBA00022660"/>
    </source>
</evidence>
<sequence>MVSVKKSQGGVWHRVLLLLFNGPRCANCYSLYHMIPQHAGFKWYFSRTINMRRVFVPVPGTSLLGPQFGLGPFFIYIYTSKGARLRRASLATHGKRQIA</sequence>
<keyword evidence="8 16" id="KW-0812">Transmembrane</keyword>
<evidence type="ECO:0000256" key="15">
    <source>
        <dbReference type="ARBA" id="ARBA00030987"/>
    </source>
</evidence>
<dbReference type="Ensembl" id="ENSEBUT00000005539.1">
    <property type="protein sequence ID" value="ENSEBUP00000005101.1"/>
    <property type="gene ID" value="ENSEBUG00000003516.1"/>
</dbReference>
<keyword evidence="13 16" id="KW-0472">Membrane</keyword>
<evidence type="ECO:0000256" key="12">
    <source>
        <dbReference type="ARBA" id="ARBA00023128"/>
    </source>
</evidence>
<keyword evidence="12" id="KW-0496">Mitochondrion</keyword>
<evidence type="ECO:0000256" key="11">
    <source>
        <dbReference type="ARBA" id="ARBA00022989"/>
    </source>
</evidence>
<keyword evidence="18" id="KW-1185">Reference proteome</keyword>
<evidence type="ECO:0000256" key="16">
    <source>
        <dbReference type="SAM" id="Phobius"/>
    </source>
</evidence>
<evidence type="ECO:0000256" key="10">
    <source>
        <dbReference type="ARBA" id="ARBA00022982"/>
    </source>
</evidence>
<evidence type="ECO:0000256" key="6">
    <source>
        <dbReference type="ARBA" id="ARBA00022448"/>
    </source>
</evidence>
<evidence type="ECO:0000256" key="14">
    <source>
        <dbReference type="ARBA" id="ARBA00030212"/>
    </source>
</evidence>
<keyword evidence="10" id="KW-0249">Electron transport</keyword>
<evidence type="ECO:0000313" key="17">
    <source>
        <dbReference type="Ensembl" id="ENSEBUP00000005101.1"/>
    </source>
</evidence>
<protein>
    <recommendedName>
        <fullName evidence="5">NADH dehydrogenase [ubiquinone] 1 beta subcomplex subunit 4</fullName>
    </recommendedName>
    <alternativeName>
        <fullName evidence="14">Complex I-B15</fullName>
    </alternativeName>
    <alternativeName>
        <fullName evidence="15">NADH-ubiquinone oxidoreductase B15 subunit</fullName>
    </alternativeName>
</protein>
<comment type="subunit">
    <text evidence="4">Complex I is composed of 45 different subunits.</text>
</comment>
<evidence type="ECO:0000313" key="18">
    <source>
        <dbReference type="Proteomes" id="UP000694388"/>
    </source>
</evidence>
<comment type="function">
    <text evidence="1">Accessory subunit of the mitochondrial membrane respiratory chain NADH dehydrogenase (Complex I), that is believed not to be involved in catalysis. Complex I functions in the transfer of electrons from NADH to the respiratory chain. The immediate electron acceptor for the enzyme is believed to be ubiquinone.</text>
</comment>
<keyword evidence="11 16" id="KW-1133">Transmembrane helix</keyword>
<evidence type="ECO:0000256" key="8">
    <source>
        <dbReference type="ARBA" id="ARBA00022692"/>
    </source>
</evidence>
<comment type="subcellular location">
    <subcellularLocation>
        <location evidence="2">Mitochondrion inner membrane</location>
        <topology evidence="2">Single-pass membrane protein</topology>
        <orientation evidence="2">Matrix side</orientation>
    </subcellularLocation>
</comment>
<dbReference type="InterPro" id="IPR009866">
    <property type="entry name" value="NADH_UbQ_OxRdtase_NDUFB4_su"/>
</dbReference>
<dbReference type="AlphaFoldDB" id="A0A8C4PY67"/>
<keyword evidence="9" id="KW-0999">Mitochondrion inner membrane</keyword>
<evidence type="ECO:0000256" key="13">
    <source>
        <dbReference type="ARBA" id="ARBA00023136"/>
    </source>
</evidence>
<evidence type="ECO:0000256" key="3">
    <source>
        <dbReference type="ARBA" id="ARBA00007260"/>
    </source>
</evidence>
<accession>A0A8C4PY67</accession>
<evidence type="ECO:0000256" key="4">
    <source>
        <dbReference type="ARBA" id="ARBA00011533"/>
    </source>
</evidence>
<comment type="similarity">
    <text evidence="3">Belongs to the complex I NDUFB4 subunit family.</text>
</comment>
<evidence type="ECO:0000256" key="5">
    <source>
        <dbReference type="ARBA" id="ARBA00018681"/>
    </source>
</evidence>
<keyword evidence="6" id="KW-0813">Transport</keyword>
<reference evidence="17" key="1">
    <citation type="submission" date="2025-08" db="UniProtKB">
        <authorList>
            <consortium name="Ensembl"/>
        </authorList>
    </citation>
    <scope>IDENTIFICATION</scope>
</reference>
<dbReference type="Pfam" id="PF07225">
    <property type="entry name" value="NDUF_B4"/>
    <property type="match status" value="1"/>
</dbReference>
<evidence type="ECO:0000256" key="1">
    <source>
        <dbReference type="ARBA" id="ARBA00003195"/>
    </source>
</evidence>
<dbReference type="GO" id="GO:0005743">
    <property type="term" value="C:mitochondrial inner membrane"/>
    <property type="evidence" value="ECO:0007669"/>
    <property type="project" value="UniProtKB-SubCell"/>
</dbReference>
<reference evidence="17" key="2">
    <citation type="submission" date="2025-09" db="UniProtKB">
        <authorList>
            <consortium name="Ensembl"/>
        </authorList>
    </citation>
    <scope>IDENTIFICATION</scope>
</reference>
<proteinExistence type="inferred from homology"/>
<organism evidence="17 18">
    <name type="scientific">Eptatretus burgeri</name>
    <name type="common">Inshore hagfish</name>
    <dbReference type="NCBI Taxonomy" id="7764"/>
    <lineage>
        <taxon>Eukaryota</taxon>
        <taxon>Metazoa</taxon>
        <taxon>Chordata</taxon>
        <taxon>Craniata</taxon>
        <taxon>Vertebrata</taxon>
        <taxon>Cyclostomata</taxon>
        <taxon>Myxini</taxon>
        <taxon>Myxiniformes</taxon>
        <taxon>Myxinidae</taxon>
        <taxon>Eptatretinae</taxon>
        <taxon>Eptatretus</taxon>
    </lineage>
</organism>
<keyword evidence="7" id="KW-0679">Respiratory chain</keyword>
<evidence type="ECO:0000256" key="2">
    <source>
        <dbReference type="ARBA" id="ARBA00004298"/>
    </source>
</evidence>
<dbReference type="Proteomes" id="UP000694388">
    <property type="component" value="Unplaced"/>
</dbReference>
<evidence type="ECO:0000256" key="9">
    <source>
        <dbReference type="ARBA" id="ARBA00022792"/>
    </source>
</evidence>
<name>A0A8C4PY67_EPTBU</name>